<dbReference type="WBParaSite" id="nRc.2.0.1.t39534-RA">
    <property type="protein sequence ID" value="nRc.2.0.1.t39534-RA"/>
    <property type="gene ID" value="nRc.2.0.1.g39534"/>
</dbReference>
<evidence type="ECO:0000313" key="2">
    <source>
        <dbReference type="WBParaSite" id="nRc.2.0.1.t39534-RA"/>
    </source>
</evidence>
<name>A0A915KM70_ROMCU</name>
<accession>A0A915KM70</accession>
<dbReference type="AlphaFoldDB" id="A0A915KM70"/>
<evidence type="ECO:0000313" key="1">
    <source>
        <dbReference type="Proteomes" id="UP000887565"/>
    </source>
</evidence>
<proteinExistence type="predicted"/>
<sequence length="63" mass="7030">MLEFTGFEADHFCDVIVTITLTLVGDDTAPTRKPSILGDQTVLESDPQENTECAYVDHFQQLL</sequence>
<dbReference type="Proteomes" id="UP000887565">
    <property type="component" value="Unplaced"/>
</dbReference>
<organism evidence="1 2">
    <name type="scientific">Romanomermis culicivorax</name>
    <name type="common">Nematode worm</name>
    <dbReference type="NCBI Taxonomy" id="13658"/>
    <lineage>
        <taxon>Eukaryota</taxon>
        <taxon>Metazoa</taxon>
        <taxon>Ecdysozoa</taxon>
        <taxon>Nematoda</taxon>
        <taxon>Enoplea</taxon>
        <taxon>Dorylaimia</taxon>
        <taxon>Mermithida</taxon>
        <taxon>Mermithoidea</taxon>
        <taxon>Mermithidae</taxon>
        <taxon>Romanomermis</taxon>
    </lineage>
</organism>
<protein>
    <submittedName>
        <fullName evidence="2">Uncharacterized protein</fullName>
    </submittedName>
</protein>
<reference evidence="2" key="1">
    <citation type="submission" date="2022-11" db="UniProtKB">
        <authorList>
            <consortium name="WormBaseParasite"/>
        </authorList>
    </citation>
    <scope>IDENTIFICATION</scope>
</reference>
<keyword evidence="1" id="KW-1185">Reference proteome</keyword>